<evidence type="ECO:0008006" key="3">
    <source>
        <dbReference type="Google" id="ProtNLM"/>
    </source>
</evidence>
<sequence>MPLLLRLQLVCHEWRENVCKRAFLWTYVNIGDLDNFALRFVKHQVEKSDDAFLHINLSKFCINLSMDTDYHDSPGINALLGARPRWKAVSIDLSHPSDLPRILFADVDNLPSLRRFEAKFSFSVTKELAITVFQCLSGCLQLRKLEWHGRINSEIADGPFIHSTLLTLFGTRLSTITGISMYFVLDSDFLGMLRACTNLTTINILALFIPNEGPPTSRTTNIVTLQRVTRLRIGGYNSDRALLLLYLSVPDATEVHFGGSYIDLEPLRQFLTRNSPIIREFNVVLPEDYRSDHINAVHDCIAITGKHLKRLGLLQSSSNAVAFPSTYNAKEAIVLPVLSTLTLKCEYHSGIMLHPPLLNRLLTPALTHLLVESAGPCLADITMFIGRSRCPLQFIQVSLHACDEHWLDPLLAATPYVEWGQFNRKQASKLVKRLSQHNSSTGYRFWKHLRHFRFLFDSEERSGDERPLAIDALARARPTVRIMEGYAFCNSVMEMDNAWF</sequence>
<keyword evidence="2" id="KW-1185">Reference proteome</keyword>
<dbReference type="InterPro" id="IPR032675">
    <property type="entry name" value="LRR_dom_sf"/>
</dbReference>
<name>A0AAW0D877_9AGAR</name>
<accession>A0AAW0D877</accession>
<gene>
    <name evidence="1" type="ORF">VNI00_006162</name>
</gene>
<comment type="caution">
    <text evidence="1">The sequence shown here is derived from an EMBL/GenBank/DDBJ whole genome shotgun (WGS) entry which is preliminary data.</text>
</comment>
<dbReference type="Gene3D" id="3.80.10.10">
    <property type="entry name" value="Ribonuclease Inhibitor"/>
    <property type="match status" value="1"/>
</dbReference>
<dbReference type="AlphaFoldDB" id="A0AAW0D877"/>
<organism evidence="1 2">
    <name type="scientific">Paramarasmius palmivorus</name>
    <dbReference type="NCBI Taxonomy" id="297713"/>
    <lineage>
        <taxon>Eukaryota</taxon>
        <taxon>Fungi</taxon>
        <taxon>Dikarya</taxon>
        <taxon>Basidiomycota</taxon>
        <taxon>Agaricomycotina</taxon>
        <taxon>Agaricomycetes</taxon>
        <taxon>Agaricomycetidae</taxon>
        <taxon>Agaricales</taxon>
        <taxon>Marasmiineae</taxon>
        <taxon>Marasmiaceae</taxon>
        <taxon>Paramarasmius</taxon>
    </lineage>
</organism>
<reference evidence="1 2" key="1">
    <citation type="submission" date="2024-01" db="EMBL/GenBank/DDBJ databases">
        <title>A draft genome for a cacao thread blight-causing isolate of Paramarasmius palmivorus.</title>
        <authorList>
            <person name="Baruah I.K."/>
            <person name="Bukari Y."/>
            <person name="Amoako-Attah I."/>
            <person name="Meinhardt L.W."/>
            <person name="Bailey B.A."/>
            <person name="Cohen S.P."/>
        </authorList>
    </citation>
    <scope>NUCLEOTIDE SEQUENCE [LARGE SCALE GENOMIC DNA]</scope>
    <source>
        <strain evidence="1 2">GH-12</strain>
    </source>
</reference>
<dbReference type="EMBL" id="JAYKXP010000018">
    <property type="protein sequence ID" value="KAK7047834.1"/>
    <property type="molecule type" value="Genomic_DNA"/>
</dbReference>
<evidence type="ECO:0000313" key="1">
    <source>
        <dbReference type="EMBL" id="KAK7047834.1"/>
    </source>
</evidence>
<evidence type="ECO:0000313" key="2">
    <source>
        <dbReference type="Proteomes" id="UP001383192"/>
    </source>
</evidence>
<dbReference type="Proteomes" id="UP001383192">
    <property type="component" value="Unassembled WGS sequence"/>
</dbReference>
<protein>
    <recommendedName>
        <fullName evidence="3">F-box domain-containing protein</fullName>
    </recommendedName>
</protein>
<proteinExistence type="predicted"/>